<dbReference type="Proteomes" id="UP001314635">
    <property type="component" value="Unassembled WGS sequence"/>
</dbReference>
<dbReference type="InterPro" id="IPR018733">
    <property type="entry name" value="DUF2274"/>
</dbReference>
<protein>
    <submittedName>
        <fullName evidence="1">DUF2274 domain-containing protein</fullName>
    </submittedName>
</protein>
<gene>
    <name evidence="1" type="ORF">JQ619_31960</name>
</gene>
<name>A0ABS5GGC4_9BRAD</name>
<reference evidence="2" key="1">
    <citation type="journal article" date="2021" name="ISME J.">
        <title>Evolutionary origin and ecological implication of a unique nif island in free-living Bradyrhizobium lineages.</title>
        <authorList>
            <person name="Tao J."/>
        </authorList>
    </citation>
    <scope>NUCLEOTIDE SEQUENCE [LARGE SCALE GENOMIC DNA]</scope>
    <source>
        <strain evidence="2">SZCCT0094</strain>
    </source>
</reference>
<keyword evidence="2" id="KW-1185">Reference proteome</keyword>
<evidence type="ECO:0000313" key="2">
    <source>
        <dbReference type="Proteomes" id="UP001314635"/>
    </source>
</evidence>
<evidence type="ECO:0000313" key="1">
    <source>
        <dbReference type="EMBL" id="MBR1140383.1"/>
    </source>
</evidence>
<dbReference type="EMBL" id="JAFCLK010000040">
    <property type="protein sequence ID" value="MBR1140383.1"/>
    <property type="molecule type" value="Genomic_DNA"/>
</dbReference>
<organism evidence="1 2">
    <name type="scientific">Bradyrhizobium denitrificans</name>
    <dbReference type="NCBI Taxonomy" id="2734912"/>
    <lineage>
        <taxon>Bacteria</taxon>
        <taxon>Pseudomonadati</taxon>
        <taxon>Pseudomonadota</taxon>
        <taxon>Alphaproteobacteria</taxon>
        <taxon>Hyphomicrobiales</taxon>
        <taxon>Nitrobacteraceae</taxon>
        <taxon>Bradyrhizobium</taxon>
    </lineage>
</organism>
<sequence>MIQPTKLKIAAIEDDMPVSLTVRMPPSTHRDLVAYAEILKLESGKAVDPTSLIVPMLTRFMATDRAFARARRKQLQTGKDAG</sequence>
<proteinExistence type="predicted"/>
<comment type="caution">
    <text evidence="1">The sequence shown here is derived from an EMBL/GenBank/DDBJ whole genome shotgun (WGS) entry which is preliminary data.</text>
</comment>
<accession>A0ABS5GGC4</accession>
<dbReference type="Pfam" id="PF10038">
    <property type="entry name" value="DUF2274"/>
    <property type="match status" value="1"/>
</dbReference>